<dbReference type="SMART" id="SM00220">
    <property type="entry name" value="S_TKc"/>
    <property type="match status" value="1"/>
</dbReference>
<dbReference type="AlphaFoldDB" id="A0A7K0BPR0"/>
<proteinExistence type="predicted"/>
<feature type="transmembrane region" description="Helical" evidence="2">
    <location>
        <begin position="329"/>
        <end position="347"/>
    </location>
</feature>
<feature type="transmembrane region" description="Helical" evidence="2">
    <location>
        <begin position="359"/>
        <end position="392"/>
    </location>
</feature>
<keyword evidence="5" id="KW-1185">Reference proteome</keyword>
<gene>
    <name evidence="4" type="ORF">ACRB68_12020</name>
</gene>
<feature type="compositionally biased region" description="Pro residues" evidence="1">
    <location>
        <begin position="206"/>
        <end position="234"/>
    </location>
</feature>
<dbReference type="GO" id="GO:0005524">
    <property type="term" value="F:ATP binding"/>
    <property type="evidence" value="ECO:0007669"/>
    <property type="project" value="InterPro"/>
</dbReference>
<dbReference type="EMBL" id="WEGH01000001">
    <property type="protein sequence ID" value="MQY03161.1"/>
    <property type="molecule type" value="Genomic_DNA"/>
</dbReference>
<evidence type="ECO:0000313" key="5">
    <source>
        <dbReference type="Proteomes" id="UP000487268"/>
    </source>
</evidence>
<sequence>MSGQTGHHESIGPYRLLAHLGGAPGVYRAADPGGRDVAIRKVSGRRPDIEAMRGVLSPYVVDVLDGDPGAYVVSRLVPGAPLERVAREQGPLRGAALRRLALGLAKGLAAIHRAGLAHGDLRPGTVLMVDGAPVIVDFALTPGTEAGDVHAWAATVTFAATAPDGAPVPEPLVPLLRAATAPDPAARPSATELADAVAALDLGPDPARPAAPARPAPVVPAPAPPSPPQRPAPTAPDTGAHTLVVAQGWARLLAVLVVVVAVAGTVTMPVAGIVLSLCATAALRLAGPHGRLPALGRTLATLPFAAAAGVAVSCAGAALALAGVTVEPLAIAAGGAAAGVAVLWLAPGAGGPRRRLERILLRVAGVPHAIAAAGVVLGLLAFLAVVGAMSLAPSFAPMYGLQSELENTIGRLQGSLR</sequence>
<dbReference type="Proteomes" id="UP000487268">
    <property type="component" value="Unassembled WGS sequence"/>
</dbReference>
<dbReference type="InterPro" id="IPR011009">
    <property type="entry name" value="Kinase-like_dom_sf"/>
</dbReference>
<name>A0A7K0BPR0_9ACTN</name>
<dbReference type="InterPro" id="IPR000719">
    <property type="entry name" value="Prot_kinase_dom"/>
</dbReference>
<feature type="transmembrane region" description="Helical" evidence="2">
    <location>
        <begin position="299"/>
        <end position="323"/>
    </location>
</feature>
<dbReference type="Gene3D" id="1.10.510.10">
    <property type="entry name" value="Transferase(Phosphotransferase) domain 1"/>
    <property type="match status" value="1"/>
</dbReference>
<keyword evidence="2" id="KW-0812">Transmembrane</keyword>
<protein>
    <recommendedName>
        <fullName evidence="3">Protein kinase domain-containing protein</fullName>
    </recommendedName>
</protein>
<keyword evidence="2" id="KW-0472">Membrane</keyword>
<organism evidence="4 5">
    <name type="scientific">Actinomadura macrotermitis</name>
    <dbReference type="NCBI Taxonomy" id="2585200"/>
    <lineage>
        <taxon>Bacteria</taxon>
        <taxon>Bacillati</taxon>
        <taxon>Actinomycetota</taxon>
        <taxon>Actinomycetes</taxon>
        <taxon>Streptosporangiales</taxon>
        <taxon>Thermomonosporaceae</taxon>
        <taxon>Actinomadura</taxon>
    </lineage>
</organism>
<keyword evidence="2" id="KW-1133">Transmembrane helix</keyword>
<evidence type="ECO:0000259" key="3">
    <source>
        <dbReference type="SMART" id="SM00220"/>
    </source>
</evidence>
<dbReference type="SUPFAM" id="SSF56112">
    <property type="entry name" value="Protein kinase-like (PK-like)"/>
    <property type="match status" value="1"/>
</dbReference>
<feature type="transmembrane region" description="Helical" evidence="2">
    <location>
        <begin position="252"/>
        <end position="278"/>
    </location>
</feature>
<dbReference type="OrthoDB" id="9762169at2"/>
<evidence type="ECO:0000256" key="1">
    <source>
        <dbReference type="SAM" id="MobiDB-lite"/>
    </source>
</evidence>
<feature type="domain" description="Protein kinase" evidence="3">
    <location>
        <begin position="14"/>
        <end position="199"/>
    </location>
</feature>
<dbReference type="RefSeq" id="WP_153531162.1">
    <property type="nucleotide sequence ID" value="NZ_WEGH01000001.1"/>
</dbReference>
<dbReference type="GO" id="GO:0004672">
    <property type="term" value="F:protein kinase activity"/>
    <property type="evidence" value="ECO:0007669"/>
    <property type="project" value="InterPro"/>
</dbReference>
<reference evidence="4 5" key="1">
    <citation type="submission" date="2019-10" db="EMBL/GenBank/DDBJ databases">
        <title>Actinomadura rubteroloni sp. nov. and Actinomadura macrotermitis sp. nov., isolated from the gut of fungus growing-termite Macrotermes natalensis.</title>
        <authorList>
            <person name="Benndorf R."/>
            <person name="Martin K."/>
            <person name="Kuefner M."/>
            <person name="De Beer W."/>
            <person name="Kaster A.-K."/>
            <person name="Vollmers J."/>
            <person name="Poulsen M."/>
            <person name="Beemelmanns C."/>
        </authorList>
    </citation>
    <scope>NUCLEOTIDE SEQUENCE [LARGE SCALE GENOMIC DNA]</scope>
    <source>
        <strain evidence="4 5">RB68</strain>
    </source>
</reference>
<feature type="region of interest" description="Disordered" evidence="1">
    <location>
        <begin position="204"/>
        <end position="239"/>
    </location>
</feature>
<evidence type="ECO:0000313" key="4">
    <source>
        <dbReference type="EMBL" id="MQY03161.1"/>
    </source>
</evidence>
<evidence type="ECO:0000256" key="2">
    <source>
        <dbReference type="SAM" id="Phobius"/>
    </source>
</evidence>
<accession>A0A7K0BPR0</accession>
<comment type="caution">
    <text evidence="4">The sequence shown here is derived from an EMBL/GenBank/DDBJ whole genome shotgun (WGS) entry which is preliminary data.</text>
</comment>